<dbReference type="Proteomes" id="UP000694405">
    <property type="component" value="Chromosome 3"/>
</dbReference>
<evidence type="ECO:0000313" key="3">
    <source>
        <dbReference type="Ensembl" id="ENSMUNP00000013602.2"/>
    </source>
</evidence>
<dbReference type="PANTHER" id="PTHR28584:SF1">
    <property type="entry name" value="PROTEIN FAM228B"/>
    <property type="match status" value="1"/>
</dbReference>
<evidence type="ECO:0000256" key="2">
    <source>
        <dbReference type="SAM" id="MobiDB-lite"/>
    </source>
</evidence>
<dbReference type="AlphaFoldDB" id="A0A8C6JH46"/>
<organism evidence="3 4">
    <name type="scientific">Melopsittacus undulatus</name>
    <name type="common">Budgerigar</name>
    <name type="synonym">Psittacus undulatus</name>
    <dbReference type="NCBI Taxonomy" id="13146"/>
    <lineage>
        <taxon>Eukaryota</taxon>
        <taxon>Metazoa</taxon>
        <taxon>Chordata</taxon>
        <taxon>Craniata</taxon>
        <taxon>Vertebrata</taxon>
        <taxon>Euteleostomi</taxon>
        <taxon>Archelosauria</taxon>
        <taxon>Archosauria</taxon>
        <taxon>Dinosauria</taxon>
        <taxon>Saurischia</taxon>
        <taxon>Theropoda</taxon>
        <taxon>Coelurosauria</taxon>
        <taxon>Aves</taxon>
        <taxon>Neognathae</taxon>
        <taxon>Neoaves</taxon>
        <taxon>Telluraves</taxon>
        <taxon>Australaves</taxon>
        <taxon>Psittaciformes</taxon>
        <taxon>Psittaculidae</taxon>
        <taxon>Melopsittacus</taxon>
    </lineage>
</organism>
<feature type="region of interest" description="Disordered" evidence="2">
    <location>
        <begin position="1"/>
        <end position="22"/>
    </location>
</feature>
<protein>
    <submittedName>
        <fullName evidence="3">Uncharacterized protein</fullName>
    </submittedName>
</protein>
<reference evidence="3" key="3">
    <citation type="submission" date="2025-09" db="UniProtKB">
        <authorList>
            <consortium name="Ensembl"/>
        </authorList>
    </citation>
    <scope>IDENTIFICATION</scope>
</reference>
<evidence type="ECO:0000256" key="1">
    <source>
        <dbReference type="ARBA" id="ARBA00007753"/>
    </source>
</evidence>
<name>A0A8C6JH46_MELUD</name>
<sequence>MPHSAGSHRSGSPHSCVPAALRPPGAPLDVGFTASLSQSRTTLSGRTSAEDALKLKPVTSLQASPIIHSVSSSEAPWWLPRFMCPRPVRKLDQQRLCQRFSSASAKSSTTDTSECRRNFEEKSNTKDWLTEKDFSCEKAAADQSRDIIVSAHCILDRENYFVREVDRYLRHNEFLDLRKKEMLYKKWLEDVSEPLLQKIEDKMDSKSSEEIRKRKEEQFSLYLDYCKKKGYVILDDYDPSEYDPFFLRTSTDWWKVSIPALQDPLLRDIQRKLIETGITKQCETGRPWSTRELNKLVRELPLLPLSRQHMNAVEWLKIPHSYIASEVYQTKRRKATNYDRDNIQYHLSSS</sequence>
<comment type="similarity">
    <text evidence="1">Belongs to the FAM228 family.</text>
</comment>
<reference evidence="3" key="1">
    <citation type="submission" date="2020-03" db="EMBL/GenBank/DDBJ databases">
        <title>Melopsittacus undulatus (budgerigar) genome, bMelUnd1, maternal haplotype with Z.</title>
        <authorList>
            <person name="Gedman G."/>
            <person name="Mountcastle J."/>
            <person name="Haase B."/>
            <person name="Formenti G."/>
            <person name="Wright T."/>
            <person name="Apodaca J."/>
            <person name="Pelan S."/>
            <person name="Chow W."/>
            <person name="Rhie A."/>
            <person name="Howe K."/>
            <person name="Fedrigo O."/>
            <person name="Jarvis E.D."/>
        </authorList>
    </citation>
    <scope>NUCLEOTIDE SEQUENCE [LARGE SCALE GENOMIC DNA]</scope>
</reference>
<gene>
    <name evidence="3" type="primary">LOC101879303</name>
</gene>
<evidence type="ECO:0000313" key="4">
    <source>
        <dbReference type="Proteomes" id="UP000694405"/>
    </source>
</evidence>
<dbReference type="PANTHER" id="PTHR28584">
    <property type="entry name" value="FAMILY WITH SEQUENCE SIMILARITY 228 MEMBER A"/>
    <property type="match status" value="1"/>
</dbReference>
<keyword evidence="4" id="KW-1185">Reference proteome</keyword>
<accession>A0A8C6JH46</accession>
<reference evidence="3" key="2">
    <citation type="submission" date="2025-08" db="UniProtKB">
        <authorList>
            <consortium name="Ensembl"/>
        </authorList>
    </citation>
    <scope>IDENTIFICATION</scope>
</reference>
<accession>A0A8V5FQD4</accession>
<dbReference type="InterPro" id="IPR040046">
    <property type="entry name" value="FAM228"/>
</dbReference>
<proteinExistence type="inferred from homology"/>
<dbReference type="Ensembl" id="ENSMUNT00000015681.2">
    <property type="protein sequence ID" value="ENSMUNP00000013602.2"/>
    <property type="gene ID" value="ENSMUNG00000010614.2"/>
</dbReference>